<evidence type="ECO:0000256" key="3">
    <source>
        <dbReference type="ARBA" id="ARBA00022490"/>
    </source>
</evidence>
<dbReference type="Proteomes" id="UP000005496">
    <property type="component" value="Unassembled WGS sequence"/>
</dbReference>
<dbReference type="HAMAP" id="MF_00060">
    <property type="entry name" value="SurE"/>
    <property type="match status" value="1"/>
</dbReference>
<feature type="binding site" evidence="7">
    <location>
        <position position="8"/>
    </location>
    <ligand>
        <name>a divalent metal cation</name>
        <dbReference type="ChEBI" id="CHEBI:60240"/>
    </ligand>
</feature>
<dbReference type="GO" id="GO:0005737">
    <property type="term" value="C:cytoplasm"/>
    <property type="evidence" value="ECO:0007669"/>
    <property type="project" value="UniProtKB-SubCell"/>
</dbReference>
<dbReference type="OrthoDB" id="9780815at2"/>
<dbReference type="eggNOG" id="COG0496">
    <property type="taxonomic scope" value="Bacteria"/>
</dbReference>
<dbReference type="InterPro" id="IPR030048">
    <property type="entry name" value="SurE"/>
</dbReference>
<dbReference type="RefSeq" id="WP_008871131.1">
    <property type="nucleotide sequence ID" value="NZ_ACJN02000003.1"/>
</dbReference>
<comment type="catalytic activity">
    <reaction evidence="1 7">
        <text>a ribonucleoside 5'-phosphate + H2O = a ribonucleoside + phosphate</text>
        <dbReference type="Rhea" id="RHEA:12484"/>
        <dbReference type="ChEBI" id="CHEBI:15377"/>
        <dbReference type="ChEBI" id="CHEBI:18254"/>
        <dbReference type="ChEBI" id="CHEBI:43474"/>
        <dbReference type="ChEBI" id="CHEBI:58043"/>
        <dbReference type="EC" id="3.1.3.5"/>
    </reaction>
</comment>
<keyword evidence="6 7" id="KW-0378">Hydrolase</keyword>
<feature type="domain" description="Survival protein SurE-like phosphatase/nucleotidase" evidence="8">
    <location>
        <begin position="3"/>
        <end position="186"/>
    </location>
</feature>
<evidence type="ECO:0000256" key="1">
    <source>
        <dbReference type="ARBA" id="ARBA00000815"/>
    </source>
</evidence>
<comment type="function">
    <text evidence="7">Nucleotidase that shows phosphatase activity on nucleoside 5'-monophosphates.</text>
</comment>
<dbReference type="Gene3D" id="3.40.1210.10">
    <property type="entry name" value="Survival protein SurE-like phosphatase/nucleotidase"/>
    <property type="match status" value="1"/>
</dbReference>
<accession>D6SSW6</accession>
<dbReference type="Pfam" id="PF01975">
    <property type="entry name" value="SurE"/>
    <property type="match status" value="1"/>
</dbReference>
<keyword evidence="3 7" id="KW-0963">Cytoplasm</keyword>
<dbReference type="SUPFAM" id="SSF64167">
    <property type="entry name" value="SurE-like"/>
    <property type="match status" value="1"/>
</dbReference>
<organism evidence="9 10">
    <name type="scientific">Desulfonatronospira thiodismutans ASO3-1</name>
    <dbReference type="NCBI Taxonomy" id="555779"/>
    <lineage>
        <taxon>Bacteria</taxon>
        <taxon>Pseudomonadati</taxon>
        <taxon>Thermodesulfobacteriota</taxon>
        <taxon>Desulfovibrionia</taxon>
        <taxon>Desulfovibrionales</taxon>
        <taxon>Desulfonatronovibrionaceae</taxon>
        <taxon>Desulfonatronospira</taxon>
    </lineage>
</organism>
<dbReference type="GO" id="GO:0046872">
    <property type="term" value="F:metal ion binding"/>
    <property type="evidence" value="ECO:0007669"/>
    <property type="project" value="UniProtKB-UniRule"/>
</dbReference>
<dbReference type="NCBIfam" id="TIGR00087">
    <property type="entry name" value="surE"/>
    <property type="match status" value="1"/>
</dbReference>
<dbReference type="InterPro" id="IPR002828">
    <property type="entry name" value="SurE-like_Pase/nucleotidase"/>
</dbReference>
<dbReference type="PANTHER" id="PTHR30457:SF12">
    <property type="entry name" value="5'_3'-NUCLEOTIDASE SURE"/>
    <property type="match status" value="1"/>
</dbReference>
<feature type="binding site" evidence="7">
    <location>
        <position position="9"/>
    </location>
    <ligand>
        <name>a divalent metal cation</name>
        <dbReference type="ChEBI" id="CHEBI:60240"/>
    </ligand>
</feature>
<evidence type="ECO:0000256" key="6">
    <source>
        <dbReference type="ARBA" id="ARBA00022801"/>
    </source>
</evidence>
<keyword evidence="4 7" id="KW-0479">Metal-binding</keyword>
<name>D6SSW6_9BACT</name>
<dbReference type="NCBIfam" id="NF001492">
    <property type="entry name" value="PRK00346.2-2"/>
    <property type="match status" value="1"/>
</dbReference>
<comment type="caution">
    <text evidence="9">The sequence shown here is derived from an EMBL/GenBank/DDBJ whole genome shotgun (WGS) entry which is preliminary data.</text>
</comment>
<evidence type="ECO:0000256" key="5">
    <source>
        <dbReference type="ARBA" id="ARBA00022741"/>
    </source>
</evidence>
<evidence type="ECO:0000313" key="10">
    <source>
        <dbReference type="Proteomes" id="UP000005496"/>
    </source>
</evidence>
<reference evidence="9" key="1">
    <citation type="submission" date="2010-05" db="EMBL/GenBank/DDBJ databases">
        <title>The draft genome of Desulfonatronospira thiodismutans ASO3-1.</title>
        <authorList>
            <consortium name="US DOE Joint Genome Institute (JGI-PGF)"/>
            <person name="Lucas S."/>
            <person name="Copeland A."/>
            <person name="Lapidus A."/>
            <person name="Cheng J.-F."/>
            <person name="Bruce D."/>
            <person name="Goodwin L."/>
            <person name="Pitluck S."/>
            <person name="Chertkov O."/>
            <person name="Brettin T."/>
            <person name="Detter J.C."/>
            <person name="Han C."/>
            <person name="Land M.L."/>
            <person name="Hauser L."/>
            <person name="Kyrpides N."/>
            <person name="Mikhailova N."/>
            <person name="Muyzer G."/>
            <person name="Woyke T."/>
        </authorList>
    </citation>
    <scope>NUCLEOTIDE SEQUENCE [LARGE SCALE GENOMIC DNA]</scope>
    <source>
        <strain evidence="9">ASO3-1</strain>
    </source>
</reference>
<proteinExistence type="inferred from homology"/>
<feature type="binding site" evidence="7">
    <location>
        <position position="95"/>
    </location>
    <ligand>
        <name>a divalent metal cation</name>
        <dbReference type="ChEBI" id="CHEBI:60240"/>
    </ligand>
</feature>
<evidence type="ECO:0000256" key="4">
    <source>
        <dbReference type="ARBA" id="ARBA00022723"/>
    </source>
</evidence>
<dbReference type="GO" id="GO:0004309">
    <property type="term" value="F:exopolyphosphatase activity"/>
    <property type="evidence" value="ECO:0007669"/>
    <property type="project" value="TreeGrafter"/>
</dbReference>
<evidence type="ECO:0000256" key="2">
    <source>
        <dbReference type="ARBA" id="ARBA00011062"/>
    </source>
</evidence>
<evidence type="ECO:0000259" key="8">
    <source>
        <dbReference type="Pfam" id="PF01975"/>
    </source>
</evidence>
<evidence type="ECO:0000313" key="9">
    <source>
        <dbReference type="EMBL" id="EFI33782.1"/>
    </source>
</evidence>
<dbReference type="InterPro" id="IPR036523">
    <property type="entry name" value="SurE-like_sf"/>
</dbReference>
<dbReference type="GO" id="GO:0008254">
    <property type="term" value="F:3'-nucleotidase activity"/>
    <property type="evidence" value="ECO:0007669"/>
    <property type="project" value="TreeGrafter"/>
</dbReference>
<dbReference type="NCBIfam" id="NF001490">
    <property type="entry name" value="PRK00346.1-4"/>
    <property type="match status" value="1"/>
</dbReference>
<keyword evidence="10" id="KW-1185">Reference proteome</keyword>
<evidence type="ECO:0000256" key="7">
    <source>
        <dbReference type="HAMAP-Rule" id="MF_00060"/>
    </source>
</evidence>
<feature type="binding site" evidence="7">
    <location>
        <position position="40"/>
    </location>
    <ligand>
        <name>a divalent metal cation</name>
        <dbReference type="ChEBI" id="CHEBI:60240"/>
    </ligand>
</feature>
<dbReference type="PANTHER" id="PTHR30457">
    <property type="entry name" value="5'-NUCLEOTIDASE SURE"/>
    <property type="match status" value="1"/>
</dbReference>
<comment type="cofactor">
    <cofactor evidence="7">
        <name>a divalent metal cation</name>
        <dbReference type="ChEBI" id="CHEBI:60240"/>
    </cofactor>
    <text evidence="7">Binds 1 divalent metal cation per subunit.</text>
</comment>
<sequence>MEILLTNDDGIHALGLKALFTALAGAGHKVHVVAPMTEQSAVGHSLTIFSPIKVKKIRENNFKGLGISGTPVDCVKWAMHFHLQKKPDLIVSGINNGANVGIDILYSGTVSAATEGALAGVPSLAVSIDDFRPLDLSHQAHWVQAFIQRFDWTRLPYQNVLNLNFPACEVHEARGVRLCPQTTVVYRDFYQLREDPRGNPYYWLGGEIPMHRVDPEADRALLSENYITLTPLQFELTNHEVMDELQEALSSVNIQP</sequence>
<comment type="similarity">
    <text evidence="2 7">Belongs to the SurE nucleotidase family.</text>
</comment>
<dbReference type="EC" id="3.1.3.5" evidence="7"/>
<dbReference type="GO" id="GO:0000166">
    <property type="term" value="F:nucleotide binding"/>
    <property type="evidence" value="ECO:0007669"/>
    <property type="project" value="UniProtKB-KW"/>
</dbReference>
<gene>
    <name evidence="7" type="primary">surE</name>
    <name evidence="9" type="ORF">Dthio_PD1121</name>
</gene>
<dbReference type="EMBL" id="ACJN02000003">
    <property type="protein sequence ID" value="EFI33782.1"/>
    <property type="molecule type" value="Genomic_DNA"/>
</dbReference>
<dbReference type="AlphaFoldDB" id="D6SSW6"/>
<dbReference type="GO" id="GO:0008253">
    <property type="term" value="F:5'-nucleotidase activity"/>
    <property type="evidence" value="ECO:0007669"/>
    <property type="project" value="UniProtKB-UniRule"/>
</dbReference>
<comment type="subcellular location">
    <subcellularLocation>
        <location evidence="7">Cytoplasm</location>
    </subcellularLocation>
</comment>
<protein>
    <recommendedName>
        <fullName evidence="7">5'-nucleotidase SurE</fullName>
        <ecNumber evidence="7">3.1.3.5</ecNumber>
    </recommendedName>
    <alternativeName>
        <fullName evidence="7">Nucleoside 5'-monophosphate phosphohydrolase</fullName>
    </alternativeName>
</protein>
<keyword evidence="5 7" id="KW-0547">Nucleotide-binding</keyword>